<comment type="caution">
    <text evidence="1">The sequence shown here is derived from an EMBL/GenBank/DDBJ whole genome shotgun (WGS) entry which is preliminary data.</text>
</comment>
<organism evidence="1 2">
    <name type="scientific">Caballeronia sordidicola</name>
    <name type="common">Burkholderia sordidicola</name>
    <dbReference type="NCBI Taxonomy" id="196367"/>
    <lineage>
        <taxon>Bacteria</taxon>
        <taxon>Pseudomonadati</taxon>
        <taxon>Pseudomonadota</taxon>
        <taxon>Betaproteobacteria</taxon>
        <taxon>Burkholderiales</taxon>
        <taxon>Burkholderiaceae</taxon>
        <taxon>Caballeronia</taxon>
    </lineage>
</organism>
<dbReference type="EMBL" id="MTHB01000234">
    <property type="protein sequence ID" value="OXC73951.1"/>
    <property type="molecule type" value="Genomic_DNA"/>
</dbReference>
<evidence type="ECO:0000313" key="1">
    <source>
        <dbReference type="EMBL" id="OXC73951.1"/>
    </source>
</evidence>
<proteinExistence type="predicted"/>
<dbReference type="Proteomes" id="UP000214720">
    <property type="component" value="Unassembled WGS sequence"/>
</dbReference>
<protein>
    <submittedName>
        <fullName evidence="1">Uncharacterized protein</fullName>
    </submittedName>
</protein>
<accession>A0A226WRZ7</accession>
<sequence length="54" mass="5973">MHRPVHRALGAFNVRFQTVHASCPCDYASTVESNRGPPNATINAQAKGYSWTQQ</sequence>
<name>A0A226WRZ7_CABSO</name>
<gene>
    <name evidence="1" type="ORF">BSU04_34330</name>
</gene>
<evidence type="ECO:0000313" key="2">
    <source>
        <dbReference type="Proteomes" id="UP000214720"/>
    </source>
</evidence>
<dbReference type="AlphaFoldDB" id="A0A226WRZ7"/>
<reference evidence="2" key="1">
    <citation type="submission" date="2017-01" db="EMBL/GenBank/DDBJ databases">
        <title>Genome Analysis of Deinococcus marmoris KOPRI26562.</title>
        <authorList>
            <person name="Kim J.H."/>
            <person name="Oh H.-M."/>
        </authorList>
    </citation>
    <scope>NUCLEOTIDE SEQUENCE [LARGE SCALE GENOMIC DNA]</scope>
    <source>
        <strain evidence="2">PAMC 26633</strain>
    </source>
</reference>